<reference evidence="11" key="1">
    <citation type="submission" date="2018-05" db="EMBL/GenBank/DDBJ databases">
        <authorList>
            <person name="Lanie J.A."/>
            <person name="Ng W.-L."/>
            <person name="Kazmierczak K.M."/>
            <person name="Andrzejewski T.M."/>
            <person name="Davidsen T.M."/>
            <person name="Wayne K.J."/>
            <person name="Tettelin H."/>
            <person name="Glass J.I."/>
            <person name="Rusch D."/>
            <person name="Podicherti R."/>
            <person name="Tsui H.-C.T."/>
            <person name="Winkler M.E."/>
        </authorList>
    </citation>
    <scope>NUCLEOTIDE SEQUENCE</scope>
</reference>
<keyword evidence="6" id="KW-0663">Pyridoxal phosphate</keyword>
<dbReference type="Gene3D" id="3.40.50.1100">
    <property type="match status" value="2"/>
</dbReference>
<evidence type="ECO:0000256" key="9">
    <source>
        <dbReference type="ARBA" id="ARBA00049047"/>
    </source>
</evidence>
<dbReference type="SUPFAM" id="SSF53686">
    <property type="entry name" value="Tryptophan synthase beta subunit-like PLP-dependent enzymes"/>
    <property type="match status" value="1"/>
</dbReference>
<evidence type="ECO:0000259" key="10">
    <source>
        <dbReference type="Pfam" id="PF00291"/>
    </source>
</evidence>
<dbReference type="AlphaFoldDB" id="A0A381XND5"/>
<evidence type="ECO:0000256" key="4">
    <source>
        <dbReference type="ARBA" id="ARBA00022605"/>
    </source>
</evidence>
<feature type="non-terminal residue" evidence="11">
    <location>
        <position position="194"/>
    </location>
</feature>
<evidence type="ECO:0000256" key="3">
    <source>
        <dbReference type="ARBA" id="ARBA00012043"/>
    </source>
</evidence>
<evidence type="ECO:0000313" key="11">
    <source>
        <dbReference type="EMBL" id="SVA66208.1"/>
    </source>
</evidence>
<dbReference type="InterPro" id="IPR023026">
    <property type="entry name" value="Trp_synth_beta/beta-like"/>
</dbReference>
<dbReference type="PROSITE" id="PS00168">
    <property type="entry name" value="TRP_SYNTHASE_BETA"/>
    <property type="match status" value="1"/>
</dbReference>
<accession>A0A381XND5</accession>
<comment type="cofactor">
    <cofactor evidence="1">
        <name>pyridoxal 5'-phosphate</name>
        <dbReference type="ChEBI" id="CHEBI:597326"/>
    </cofactor>
</comment>
<dbReference type="EMBL" id="UINC01015782">
    <property type="protein sequence ID" value="SVA66208.1"/>
    <property type="molecule type" value="Genomic_DNA"/>
</dbReference>
<comment type="pathway">
    <text evidence="2">Amino-acid biosynthesis; L-tryptophan biosynthesis; L-tryptophan from chorismate: step 5/5.</text>
</comment>
<evidence type="ECO:0000256" key="7">
    <source>
        <dbReference type="ARBA" id="ARBA00023141"/>
    </source>
</evidence>
<protein>
    <recommendedName>
        <fullName evidence="3">tryptophan synthase</fullName>
        <ecNumber evidence="3">4.2.1.20</ecNumber>
    </recommendedName>
</protein>
<feature type="domain" description="Tryptophan synthase beta chain-like PALP" evidence="10">
    <location>
        <begin position="67"/>
        <end position="190"/>
    </location>
</feature>
<dbReference type="PANTHER" id="PTHR48077:SF3">
    <property type="entry name" value="TRYPTOPHAN SYNTHASE"/>
    <property type="match status" value="1"/>
</dbReference>
<evidence type="ECO:0000256" key="2">
    <source>
        <dbReference type="ARBA" id="ARBA00004733"/>
    </source>
</evidence>
<dbReference type="PANTHER" id="PTHR48077">
    <property type="entry name" value="TRYPTOPHAN SYNTHASE-RELATED"/>
    <property type="match status" value="1"/>
</dbReference>
<dbReference type="GO" id="GO:0005737">
    <property type="term" value="C:cytoplasm"/>
    <property type="evidence" value="ECO:0007669"/>
    <property type="project" value="TreeGrafter"/>
</dbReference>
<comment type="catalytic activity">
    <reaction evidence="9">
        <text>(1S,2R)-1-C-(indol-3-yl)glycerol 3-phosphate + L-serine = D-glyceraldehyde 3-phosphate + L-tryptophan + H2O</text>
        <dbReference type="Rhea" id="RHEA:10532"/>
        <dbReference type="ChEBI" id="CHEBI:15377"/>
        <dbReference type="ChEBI" id="CHEBI:33384"/>
        <dbReference type="ChEBI" id="CHEBI:57912"/>
        <dbReference type="ChEBI" id="CHEBI:58866"/>
        <dbReference type="ChEBI" id="CHEBI:59776"/>
        <dbReference type="EC" id="4.2.1.20"/>
    </reaction>
</comment>
<keyword evidence="5" id="KW-0822">Tryptophan biosynthesis</keyword>
<evidence type="ECO:0000256" key="1">
    <source>
        <dbReference type="ARBA" id="ARBA00001933"/>
    </source>
</evidence>
<sequence length="194" mass="21403">MTSTSSGFYDNPNSLPNSKGRFGPYGGKFVPETLMAALDELEVAFDEAKKDDSFWKEFEDLLANYVGRPTALYYAKNLTEKLGGSQIYIKREDLNHTGAHKINNAIGQALLAKRLGKKRIIAETGAGQHGVATATVCAQMDLECIVYMGEEDIRRQAQNVYRMRELGASVESVTSGSKTLKDAINEAIRDWVSN</sequence>
<dbReference type="InterPro" id="IPR001926">
    <property type="entry name" value="TrpB-like_PALP"/>
</dbReference>
<name>A0A381XND5_9ZZZZ</name>
<dbReference type="InterPro" id="IPR036052">
    <property type="entry name" value="TrpB-like_PALP_sf"/>
</dbReference>
<evidence type="ECO:0000256" key="6">
    <source>
        <dbReference type="ARBA" id="ARBA00022898"/>
    </source>
</evidence>
<keyword evidence="8" id="KW-0456">Lyase</keyword>
<organism evidence="11">
    <name type="scientific">marine metagenome</name>
    <dbReference type="NCBI Taxonomy" id="408172"/>
    <lineage>
        <taxon>unclassified sequences</taxon>
        <taxon>metagenomes</taxon>
        <taxon>ecological metagenomes</taxon>
    </lineage>
</organism>
<dbReference type="InterPro" id="IPR006653">
    <property type="entry name" value="Trp_synth_b_CS"/>
</dbReference>
<dbReference type="GO" id="GO:0004834">
    <property type="term" value="F:tryptophan synthase activity"/>
    <property type="evidence" value="ECO:0007669"/>
    <property type="project" value="UniProtKB-EC"/>
</dbReference>
<keyword evidence="7" id="KW-0057">Aromatic amino acid biosynthesis</keyword>
<gene>
    <name evidence="11" type="ORF">METZ01_LOCUS119062</name>
</gene>
<keyword evidence="4" id="KW-0028">Amino-acid biosynthesis</keyword>
<dbReference type="Pfam" id="PF00291">
    <property type="entry name" value="PALP"/>
    <property type="match status" value="1"/>
</dbReference>
<evidence type="ECO:0000256" key="5">
    <source>
        <dbReference type="ARBA" id="ARBA00022822"/>
    </source>
</evidence>
<proteinExistence type="predicted"/>
<evidence type="ECO:0000256" key="8">
    <source>
        <dbReference type="ARBA" id="ARBA00023239"/>
    </source>
</evidence>
<dbReference type="EC" id="4.2.1.20" evidence="3"/>